<dbReference type="AlphaFoldDB" id="A0A0M3IAR9"/>
<keyword evidence="1" id="KW-1185">Reference proteome</keyword>
<evidence type="ECO:0000313" key="2">
    <source>
        <dbReference type="WBParaSite" id="ALUE_0001471301-mRNA-1"/>
    </source>
</evidence>
<reference evidence="2" key="1">
    <citation type="submission" date="2017-02" db="UniProtKB">
        <authorList>
            <consortium name="WormBaseParasite"/>
        </authorList>
    </citation>
    <scope>IDENTIFICATION</scope>
</reference>
<organism evidence="1 2">
    <name type="scientific">Ascaris lumbricoides</name>
    <name type="common">Giant roundworm</name>
    <dbReference type="NCBI Taxonomy" id="6252"/>
    <lineage>
        <taxon>Eukaryota</taxon>
        <taxon>Metazoa</taxon>
        <taxon>Ecdysozoa</taxon>
        <taxon>Nematoda</taxon>
        <taxon>Chromadorea</taxon>
        <taxon>Rhabditida</taxon>
        <taxon>Spirurina</taxon>
        <taxon>Ascaridomorpha</taxon>
        <taxon>Ascaridoidea</taxon>
        <taxon>Ascarididae</taxon>
        <taxon>Ascaris</taxon>
    </lineage>
</organism>
<name>A0A0M3IAR9_ASCLU</name>
<dbReference type="WBParaSite" id="ALUE_0001471301-mRNA-1">
    <property type="protein sequence ID" value="ALUE_0001471301-mRNA-1"/>
    <property type="gene ID" value="ALUE_0001471301"/>
</dbReference>
<protein>
    <submittedName>
        <fullName evidence="2">Neur_chan_LBD domain-containing protein</fullName>
    </submittedName>
</protein>
<proteinExistence type="predicted"/>
<dbReference type="Proteomes" id="UP000036681">
    <property type="component" value="Unplaced"/>
</dbReference>
<accession>A0A0M3IAR9</accession>
<sequence length="93" mass="10786">MSCQRSADYEFSPDNAFRVFASNHLMNFDATNAITQFGLFSLQTANSTWRVTERDFIVIWFSRPAVWVVSPSERKDPQVELRCHLNCGPLKER</sequence>
<evidence type="ECO:0000313" key="1">
    <source>
        <dbReference type="Proteomes" id="UP000036681"/>
    </source>
</evidence>